<organism evidence="1 2">
    <name type="scientific">Nocardioides bruguierae</name>
    <dbReference type="NCBI Taxonomy" id="2945102"/>
    <lineage>
        <taxon>Bacteria</taxon>
        <taxon>Bacillati</taxon>
        <taxon>Actinomycetota</taxon>
        <taxon>Actinomycetes</taxon>
        <taxon>Propionibacteriales</taxon>
        <taxon>Nocardioidaceae</taxon>
        <taxon>Nocardioides</taxon>
    </lineage>
</organism>
<comment type="caution">
    <text evidence="1">The sequence shown here is derived from an EMBL/GenBank/DDBJ whole genome shotgun (WGS) entry which is preliminary data.</text>
</comment>
<evidence type="ECO:0000313" key="1">
    <source>
        <dbReference type="EMBL" id="MCM0621165.1"/>
    </source>
</evidence>
<keyword evidence="2" id="KW-1185">Reference proteome</keyword>
<dbReference type="AlphaFoldDB" id="A0A9X2D880"/>
<proteinExistence type="predicted"/>
<name>A0A9X2D880_9ACTN</name>
<protein>
    <submittedName>
        <fullName evidence="1">Uncharacterized protein</fullName>
    </submittedName>
</protein>
<accession>A0A9X2D880</accession>
<gene>
    <name evidence="1" type="ORF">M8330_12785</name>
</gene>
<evidence type="ECO:0000313" key="2">
    <source>
        <dbReference type="Proteomes" id="UP001139485"/>
    </source>
</evidence>
<reference evidence="1" key="1">
    <citation type="submission" date="2022-05" db="EMBL/GenBank/DDBJ databases">
        <authorList>
            <person name="Tuo L."/>
        </authorList>
    </citation>
    <scope>NUCLEOTIDE SEQUENCE</scope>
    <source>
        <strain evidence="1">BSK12Z-4</strain>
    </source>
</reference>
<dbReference type="EMBL" id="JAMOIL010000015">
    <property type="protein sequence ID" value="MCM0621165.1"/>
    <property type="molecule type" value="Genomic_DNA"/>
</dbReference>
<sequence>MSALLPRALHTRAGRLGLARSVWGLAALTVPGRVATVLPGARDDRFTRGIGRVLGARHLAQAVLSGPDPTPSVQAMGVWVDGAHAASTLVPVLTGRPFDAPAHRRAALVDGGIAATWAYVGWRGLPVQTGEPAGGFRANAARVLLRRLPGGVPLLRRAGLG</sequence>
<dbReference type="RefSeq" id="WP_250827644.1">
    <property type="nucleotide sequence ID" value="NZ_JAMOIL010000015.1"/>
</dbReference>
<dbReference type="Proteomes" id="UP001139485">
    <property type="component" value="Unassembled WGS sequence"/>
</dbReference>